<comment type="caution">
    <text evidence="2">The sequence shown here is derived from an EMBL/GenBank/DDBJ whole genome shotgun (WGS) entry which is preliminary data.</text>
</comment>
<evidence type="ECO:0000313" key="2">
    <source>
        <dbReference type="EMBL" id="OGZ83566.1"/>
    </source>
</evidence>
<gene>
    <name evidence="2" type="ORF">A2401_03605</name>
</gene>
<proteinExistence type="predicted"/>
<feature type="transmembrane region" description="Helical" evidence="1">
    <location>
        <begin position="12"/>
        <end position="33"/>
    </location>
</feature>
<keyword evidence="1" id="KW-0472">Membrane</keyword>
<sequence length="149" mass="15516">MATNSNNSRSLVIILVVAGIVIFVLGGVAGVLFQNQKTNGTIGIGTPVNTPVKLADNLKSKAISSIMLYGKVESISGRTVKISNNGDVVSVAILENAIFSAVDASKKSPVRQGAKFEDIKVGDNLNISVKVAENNSFIGASVVIFLAQK</sequence>
<evidence type="ECO:0000313" key="3">
    <source>
        <dbReference type="Proteomes" id="UP000177751"/>
    </source>
</evidence>
<accession>A0A1G2J8V3</accession>
<name>A0A1G2J8V3_9BACT</name>
<keyword evidence="1" id="KW-1133">Transmembrane helix</keyword>
<dbReference type="AlphaFoldDB" id="A0A1G2J8V3"/>
<evidence type="ECO:0000256" key="1">
    <source>
        <dbReference type="SAM" id="Phobius"/>
    </source>
</evidence>
<dbReference type="Proteomes" id="UP000177751">
    <property type="component" value="Unassembled WGS sequence"/>
</dbReference>
<dbReference type="EMBL" id="MHPP01000032">
    <property type="protein sequence ID" value="OGZ83566.1"/>
    <property type="molecule type" value="Genomic_DNA"/>
</dbReference>
<dbReference type="STRING" id="1802229.A2401_03605"/>
<organism evidence="2 3">
    <name type="scientific">Candidatus Staskawiczbacteria bacterium RIFOXYC1_FULL_38_18</name>
    <dbReference type="NCBI Taxonomy" id="1802229"/>
    <lineage>
        <taxon>Bacteria</taxon>
        <taxon>Candidatus Staskawicziibacteriota</taxon>
    </lineage>
</organism>
<protein>
    <recommendedName>
        <fullName evidence="4">DUF5666 domain-containing protein</fullName>
    </recommendedName>
</protein>
<reference evidence="2 3" key="1">
    <citation type="journal article" date="2016" name="Nat. Commun.">
        <title>Thousands of microbial genomes shed light on interconnected biogeochemical processes in an aquifer system.</title>
        <authorList>
            <person name="Anantharaman K."/>
            <person name="Brown C.T."/>
            <person name="Hug L.A."/>
            <person name="Sharon I."/>
            <person name="Castelle C.J."/>
            <person name="Probst A.J."/>
            <person name="Thomas B.C."/>
            <person name="Singh A."/>
            <person name="Wilkins M.J."/>
            <person name="Karaoz U."/>
            <person name="Brodie E.L."/>
            <person name="Williams K.H."/>
            <person name="Hubbard S.S."/>
            <person name="Banfield J.F."/>
        </authorList>
    </citation>
    <scope>NUCLEOTIDE SEQUENCE [LARGE SCALE GENOMIC DNA]</scope>
</reference>
<evidence type="ECO:0008006" key="4">
    <source>
        <dbReference type="Google" id="ProtNLM"/>
    </source>
</evidence>
<keyword evidence="1" id="KW-0812">Transmembrane</keyword>